<dbReference type="Proteomes" id="UP000241477">
    <property type="component" value="Segment"/>
</dbReference>
<accession>A0A2L0HMD0</accession>
<dbReference type="EMBL" id="MG839019">
    <property type="protein sequence ID" value="AUX82877.1"/>
    <property type="molecule type" value="Genomic_DNA"/>
</dbReference>
<name>A0A2L0HMD0_9CAUD</name>
<gene>
    <name evidence="2" type="primary">41</name>
    <name evidence="2" type="ORF">PBI_HAMLET_41</name>
</gene>
<keyword evidence="3" id="KW-1185">Reference proteome</keyword>
<keyword evidence="1" id="KW-1133">Transmembrane helix</keyword>
<keyword evidence="1" id="KW-0472">Membrane</keyword>
<evidence type="ECO:0000313" key="2">
    <source>
        <dbReference type="EMBL" id="AUX82877.1"/>
    </source>
</evidence>
<reference evidence="2 3" key="1">
    <citation type="submission" date="2018-01" db="EMBL/GenBank/DDBJ databases">
        <authorList>
            <person name="Gentille G.M."/>
            <person name="Betsko A.J."/>
            <person name="Kukan E.N."/>
            <person name="Garlena R.A."/>
            <person name="Russell D.A."/>
            <person name="Pope W.H."/>
            <person name="Jacobs-Sera D."/>
            <person name="Hatfull G.F."/>
        </authorList>
    </citation>
    <scope>NUCLEOTIDE SEQUENCE [LARGE SCALE GENOMIC DNA]</scope>
</reference>
<proteinExistence type="predicted"/>
<keyword evidence="1" id="KW-0812">Transmembrane</keyword>
<evidence type="ECO:0000313" key="3">
    <source>
        <dbReference type="Proteomes" id="UP000241477"/>
    </source>
</evidence>
<organism evidence="2 3">
    <name type="scientific">Microbacterium phage Hamlet</name>
    <dbReference type="NCBI Taxonomy" id="2079583"/>
    <lineage>
        <taxon>Viruses</taxon>
        <taxon>Duplodnaviria</taxon>
        <taxon>Heunggongvirae</taxon>
        <taxon>Uroviricota</taxon>
        <taxon>Caudoviricetes</taxon>
        <taxon>Ilzatvirus</taxon>
        <taxon>Ilzatvirus hamlet</taxon>
    </lineage>
</organism>
<dbReference type="KEGG" id="vg:40099925"/>
<protein>
    <submittedName>
        <fullName evidence="2">Uncharacterized protein</fullName>
    </submittedName>
</protein>
<dbReference type="GeneID" id="40099925"/>
<dbReference type="RefSeq" id="YP_009623142.1">
    <property type="nucleotide sequence ID" value="NC_042110.1"/>
</dbReference>
<feature type="transmembrane region" description="Helical" evidence="1">
    <location>
        <begin position="6"/>
        <end position="32"/>
    </location>
</feature>
<evidence type="ECO:0000256" key="1">
    <source>
        <dbReference type="SAM" id="Phobius"/>
    </source>
</evidence>
<sequence length="38" mass="4364">MIPWWWLLVSIPIAAVAGAILGIFIYLLSLLAHWNKSW</sequence>